<dbReference type="Pfam" id="PF07510">
    <property type="entry name" value="GmrSD_C"/>
    <property type="match status" value="1"/>
</dbReference>
<dbReference type="Proteomes" id="UP000014937">
    <property type="component" value="Unassembled WGS sequence"/>
</dbReference>
<evidence type="ECO:0000259" key="3">
    <source>
        <dbReference type="Pfam" id="PF14267"/>
    </source>
</evidence>
<evidence type="ECO:0000259" key="2">
    <source>
        <dbReference type="Pfam" id="PF07510"/>
    </source>
</evidence>
<evidence type="ECO:0008006" key="5">
    <source>
        <dbReference type="Google" id="ProtNLM"/>
    </source>
</evidence>
<dbReference type="Pfam" id="PF03235">
    <property type="entry name" value="GmrSD_N"/>
    <property type="match status" value="1"/>
</dbReference>
<dbReference type="InterPro" id="IPR011089">
    <property type="entry name" value="GmrSD_C"/>
</dbReference>
<gene>
    <name evidence="4" type="ORF">BN587_00466</name>
</gene>
<dbReference type="PANTHER" id="PTHR35149">
    <property type="entry name" value="SLL5132 PROTEIN"/>
    <property type="match status" value="1"/>
</dbReference>
<accession>R6WJR6</accession>
<reference evidence="4" key="1">
    <citation type="submission" date="2012-11" db="EMBL/GenBank/DDBJ databases">
        <title>Dependencies among metagenomic species, viruses, plasmids and units of genetic variation.</title>
        <authorList>
            <person name="Nielsen H.B."/>
            <person name="Almeida M."/>
            <person name="Juncker A.S."/>
            <person name="Rasmussen S."/>
            <person name="Li J."/>
            <person name="Sunagawa S."/>
            <person name="Plichta D."/>
            <person name="Gautier L."/>
            <person name="Le Chatelier E."/>
            <person name="Peletier E."/>
            <person name="Bonde I."/>
            <person name="Nielsen T."/>
            <person name="Manichanh C."/>
            <person name="Arumugam M."/>
            <person name="Batto J."/>
            <person name="Santos M.B.Q.D."/>
            <person name="Blom N."/>
            <person name="Borruel N."/>
            <person name="Burgdorf K.S."/>
            <person name="Boumezbeur F."/>
            <person name="Casellas F."/>
            <person name="Dore J."/>
            <person name="Guarner F."/>
            <person name="Hansen T."/>
            <person name="Hildebrand F."/>
            <person name="Kaas R.S."/>
            <person name="Kennedy S."/>
            <person name="Kristiansen K."/>
            <person name="Kultima J.R."/>
            <person name="Leonard P."/>
            <person name="Levenez F."/>
            <person name="Lund O."/>
            <person name="Moumen B."/>
            <person name="Le Paslier D."/>
            <person name="Pons N."/>
            <person name="Pedersen O."/>
            <person name="Prifti E."/>
            <person name="Qin J."/>
            <person name="Raes J."/>
            <person name="Tap J."/>
            <person name="Tims S."/>
            <person name="Ussery D.W."/>
            <person name="Yamada T."/>
            <person name="MetaHit consortium"/>
            <person name="Renault P."/>
            <person name="Sicheritz-Ponten T."/>
            <person name="Bork P."/>
            <person name="Wang J."/>
            <person name="Brunak S."/>
            <person name="Ehrlich S.D."/>
        </authorList>
    </citation>
    <scope>NUCLEOTIDE SEQUENCE [LARGE SCALE GENOMIC DNA]</scope>
</reference>
<dbReference type="InterPro" id="IPR004919">
    <property type="entry name" value="GmrSD_N"/>
</dbReference>
<dbReference type="PANTHER" id="PTHR35149:SF2">
    <property type="entry name" value="DUF262 DOMAIN-CONTAINING PROTEIN"/>
    <property type="match status" value="1"/>
</dbReference>
<dbReference type="EMBL" id="CBGL010000087">
    <property type="protein sequence ID" value="CDD11378.1"/>
    <property type="molecule type" value="Genomic_DNA"/>
</dbReference>
<sequence>MSNKIKGNEYTLSKIFSSDFEYHIPGYQRPYAWTDVETGILFDDLYDFFQKESVDDYFLGSIVLIKEEDKPYAEVIDGQQRLTTLSILFSAMGNAFVTEKYKNLCKKYLQEEGNELEEIPAQPRIFLREWDQDFFNKYIQNVQLKDLMSKDPMTLKTESQRHILINCKVLSDKIADAFLEDEELLKFCKFLLNRCFLVVVSTSNQESAFRVFSVMNSRGLDLLPTDIIKSKTIGRLPIDKQEAYTDKWEKMENSIGRDGFNEVFTHTRTIFSKERPRTNLLKEFEEYVMSTTEPRVLIDSYLIPYTTAYEQLKNCTFSSTKNADEINDFLYWLNKTNNYDWMPPAIKFLADHIDDSDYILWFICKLERLASYLLVTSQDVNHRMDRYKWILVEMDSNPHSSLANPLKSIELTKWEKQKFADALAGEIYPMTAQRRNYIIQRLDSFVSDGAASYNSKVFTIEHVLPQHPAKDSEWMKLWPDEQEQKYWLNRIANLVPLTRRHNSEAQNFDFPTKKIKYFKSKSGTSSYTLTTQVIGIDSWTPEIVKERQKNIEKIFADNWELHLDDYSTAENDTYELAGRGASATGYFSESDAFIVLKGSKISQNETEGIPLNISEKRKELITSGVISDFVFVKDYEFTSVSTAAAVILGRSSNGRKEWTKIDGRTVAQTGH</sequence>
<dbReference type="RefSeq" id="WP_021719557.1">
    <property type="nucleotide sequence ID" value="NZ_FR892770.1"/>
</dbReference>
<organism evidence="4">
    <name type="scientific">Phascolarctobacterium succinatutens CAG:287</name>
    <dbReference type="NCBI Taxonomy" id="1263101"/>
    <lineage>
        <taxon>Bacteria</taxon>
        <taxon>Bacillati</taxon>
        <taxon>Bacillota</taxon>
        <taxon>Negativicutes</taxon>
        <taxon>Acidaminococcales</taxon>
        <taxon>Acidaminococcaceae</taxon>
        <taxon>Phascolarctobacterium</taxon>
    </lineage>
</organism>
<evidence type="ECO:0000313" key="4">
    <source>
        <dbReference type="EMBL" id="CDD11378.1"/>
    </source>
</evidence>
<feature type="domain" description="DUF4357" evidence="3">
    <location>
        <begin position="617"/>
        <end position="665"/>
    </location>
</feature>
<proteinExistence type="predicted"/>
<feature type="domain" description="GmrSD restriction endonucleases C-terminal" evidence="2">
    <location>
        <begin position="417"/>
        <end position="551"/>
    </location>
</feature>
<feature type="domain" description="GmrSD restriction endonucleases N-terminal" evidence="1">
    <location>
        <begin position="12"/>
        <end position="231"/>
    </location>
</feature>
<evidence type="ECO:0000259" key="1">
    <source>
        <dbReference type="Pfam" id="PF03235"/>
    </source>
</evidence>
<dbReference type="Pfam" id="PF14267">
    <property type="entry name" value="DUF4357"/>
    <property type="match status" value="1"/>
</dbReference>
<dbReference type="InterPro" id="IPR025579">
    <property type="entry name" value="DUF4357"/>
</dbReference>
<dbReference type="HOGENOM" id="CLU_011736_6_0_9"/>
<comment type="caution">
    <text evidence="4">The sequence shown here is derived from an EMBL/GenBank/DDBJ whole genome shotgun (WGS) entry which is preliminary data.</text>
</comment>
<dbReference type="AlphaFoldDB" id="R6WJR6"/>
<name>R6WJR6_9FIRM</name>
<protein>
    <recommendedName>
        <fullName evidence="5">DUF4357 domain-containing protein</fullName>
    </recommendedName>
</protein>